<organism evidence="2">
    <name type="scientific">Halalkalibacterium halodurans</name>
    <name type="common">Bacillus halodurans</name>
    <dbReference type="NCBI Taxonomy" id="86665"/>
    <lineage>
        <taxon>Bacteria</taxon>
        <taxon>Bacillati</taxon>
        <taxon>Bacillota</taxon>
        <taxon>Bacilli</taxon>
        <taxon>Bacillales</taxon>
        <taxon>Bacillaceae</taxon>
        <taxon>Halalkalibacterium (ex Joshi et al. 2022)</taxon>
    </lineage>
</organism>
<name>A0A0M0KMC9_ALKHA</name>
<dbReference type="PATRIC" id="fig|136160.3.peg.3484"/>
<keyword evidence="1" id="KW-0472">Membrane</keyword>
<dbReference type="EMBL" id="LILD01000001">
    <property type="protein sequence ID" value="KOO40011.1"/>
    <property type="molecule type" value="Genomic_DNA"/>
</dbReference>
<feature type="transmembrane region" description="Helical" evidence="1">
    <location>
        <begin position="33"/>
        <end position="54"/>
    </location>
</feature>
<feature type="transmembrane region" description="Helical" evidence="1">
    <location>
        <begin position="92"/>
        <end position="111"/>
    </location>
</feature>
<proteinExistence type="predicted"/>
<feature type="transmembrane region" description="Helical" evidence="1">
    <location>
        <begin position="66"/>
        <end position="86"/>
    </location>
</feature>
<feature type="transmembrane region" description="Helical" evidence="1">
    <location>
        <begin position="7"/>
        <end position="27"/>
    </location>
</feature>
<keyword evidence="1" id="KW-1133">Transmembrane helix</keyword>
<accession>A0A0M0KMC9</accession>
<evidence type="ECO:0000313" key="2">
    <source>
        <dbReference type="EMBL" id="KOO40011.1"/>
    </source>
</evidence>
<evidence type="ECO:0000256" key="1">
    <source>
        <dbReference type="SAM" id="Phobius"/>
    </source>
</evidence>
<sequence length="134" mass="15573">MQGYITLVLMGVVVYGFSIVNINFIYLSDFFRFLGQGILMSYFIVGAVVVYISLRFFNSMIMSLSIGWSVVLWTVFSAALCALQVLKSYPSLQLIYIVINAFLFFVLWLMSRKKSWCLLRRKFLIRTWLYGQAL</sequence>
<gene>
    <name evidence="2" type="ORF">AMD02_15015</name>
</gene>
<dbReference type="AlphaFoldDB" id="A0A0M0KMC9"/>
<keyword evidence="1" id="KW-0812">Transmembrane</keyword>
<protein>
    <submittedName>
        <fullName evidence="2">Uncharacterized protein</fullName>
    </submittedName>
</protein>
<reference evidence="2" key="1">
    <citation type="submission" date="2015-08" db="EMBL/GenBank/DDBJ databases">
        <title>Complete DNA Sequence of Pseudomonas syringae pv. actinidiae, the Causal Agent of Kiwifruit Canker Disease.</title>
        <authorList>
            <person name="Rikkerink E.H.A."/>
            <person name="Fineran P.C."/>
        </authorList>
    </citation>
    <scope>NUCLEOTIDE SEQUENCE</scope>
    <source>
        <strain evidence="2">DSM 13666</strain>
    </source>
</reference>
<comment type="caution">
    <text evidence="2">The sequence shown here is derived from an EMBL/GenBank/DDBJ whole genome shotgun (WGS) entry which is preliminary data.</text>
</comment>